<protein>
    <submittedName>
        <fullName evidence="1">Uncharacterized protein</fullName>
    </submittedName>
</protein>
<dbReference type="RefSeq" id="WP_219544382.1">
    <property type="nucleotide sequence ID" value="NZ_JAHKRN010000008.1"/>
</dbReference>
<keyword evidence="2" id="KW-1185">Reference proteome</keyword>
<proteinExistence type="predicted"/>
<reference evidence="2" key="1">
    <citation type="journal article" date="2019" name="Int. J. Syst. Evol. Microbiol.">
        <title>The Global Catalogue of Microorganisms (GCM) 10K type strain sequencing project: providing services to taxonomists for standard genome sequencing and annotation.</title>
        <authorList>
            <consortium name="The Broad Institute Genomics Platform"/>
            <consortium name="The Broad Institute Genome Sequencing Center for Infectious Disease"/>
            <person name="Wu L."/>
            <person name="Ma J."/>
        </authorList>
    </citation>
    <scope>NUCLEOTIDE SEQUENCE [LARGE SCALE GENOMIC DNA]</scope>
    <source>
        <strain evidence="2">CGMCC 4.7106</strain>
    </source>
</reference>
<accession>A0ABW1BQ39</accession>
<organism evidence="1 2">
    <name type="scientific">Nonomuraea harbinensis</name>
    <dbReference type="NCBI Taxonomy" id="1286938"/>
    <lineage>
        <taxon>Bacteria</taxon>
        <taxon>Bacillati</taxon>
        <taxon>Actinomycetota</taxon>
        <taxon>Actinomycetes</taxon>
        <taxon>Streptosporangiales</taxon>
        <taxon>Streptosporangiaceae</taxon>
        <taxon>Nonomuraea</taxon>
    </lineage>
</organism>
<dbReference type="Proteomes" id="UP001596096">
    <property type="component" value="Unassembled WGS sequence"/>
</dbReference>
<sequence>MGEAQHVVLAVAEDFQQDVVEQLGDGLGRSGMQGWPDLRWSASMHVATSWLLL</sequence>
<evidence type="ECO:0000313" key="1">
    <source>
        <dbReference type="EMBL" id="MFC5814926.1"/>
    </source>
</evidence>
<dbReference type="EMBL" id="JBHSNW010000003">
    <property type="protein sequence ID" value="MFC5814926.1"/>
    <property type="molecule type" value="Genomic_DNA"/>
</dbReference>
<comment type="caution">
    <text evidence="1">The sequence shown here is derived from an EMBL/GenBank/DDBJ whole genome shotgun (WGS) entry which is preliminary data.</text>
</comment>
<gene>
    <name evidence="1" type="ORF">ACFPUY_07515</name>
</gene>
<evidence type="ECO:0000313" key="2">
    <source>
        <dbReference type="Proteomes" id="UP001596096"/>
    </source>
</evidence>
<name>A0ABW1BQ39_9ACTN</name>